<protein>
    <submittedName>
        <fullName evidence="1">Uncharacterized protein</fullName>
    </submittedName>
</protein>
<name>A0A9P6W858_RHOMI</name>
<comment type="caution">
    <text evidence="1">The sequence shown here is derived from an EMBL/GenBank/DDBJ whole genome shotgun (WGS) entry which is preliminary data.</text>
</comment>
<organism evidence="1 2">
    <name type="scientific">Rhodotorula mucilaginosa</name>
    <name type="common">Yeast</name>
    <name type="synonym">Rhodotorula rubra</name>
    <dbReference type="NCBI Taxonomy" id="5537"/>
    <lineage>
        <taxon>Eukaryota</taxon>
        <taxon>Fungi</taxon>
        <taxon>Dikarya</taxon>
        <taxon>Basidiomycota</taxon>
        <taxon>Pucciniomycotina</taxon>
        <taxon>Microbotryomycetes</taxon>
        <taxon>Sporidiobolales</taxon>
        <taxon>Sporidiobolaceae</taxon>
        <taxon>Rhodotorula</taxon>
    </lineage>
</organism>
<gene>
    <name evidence="1" type="ORF">C6P46_003642</name>
</gene>
<dbReference type="Proteomes" id="UP000777482">
    <property type="component" value="Unassembled WGS sequence"/>
</dbReference>
<evidence type="ECO:0000313" key="2">
    <source>
        <dbReference type="Proteomes" id="UP000777482"/>
    </source>
</evidence>
<evidence type="ECO:0000313" key="1">
    <source>
        <dbReference type="EMBL" id="KAG0666932.1"/>
    </source>
</evidence>
<sequence length="252" mass="26799">MQAGVRTGMHSLERLTSLSGASLKVAAWHTRERLFAGAQCAYSDPQKRWNPASGLPAGIDSLSHGPTTRARPSPALWTADEHEVVEQLRTNTDNADHVGLQFAQRIAVAGQARCAHLTEAIRWRPTSRAAAGTLFASPQARVALDDTVPWQASSRRFAKRPPNERSLQTARMSAGLGRGTATVFSDPNALLPSTPPTTAVGTLPASSAPELGISYAMKRKSARTTWTLLSPQVCHSASGRRLGAATPPPSAP</sequence>
<proteinExistence type="predicted"/>
<accession>A0A9P6W858</accession>
<reference evidence="1 2" key="1">
    <citation type="submission" date="2020-11" db="EMBL/GenBank/DDBJ databases">
        <title>Kefir isolates.</title>
        <authorList>
            <person name="Marcisauskas S."/>
            <person name="Kim Y."/>
            <person name="Blasche S."/>
        </authorList>
    </citation>
    <scope>NUCLEOTIDE SEQUENCE [LARGE SCALE GENOMIC DNA]</scope>
    <source>
        <strain evidence="1 2">KR</strain>
    </source>
</reference>
<dbReference type="AlphaFoldDB" id="A0A9P6W858"/>
<dbReference type="EMBL" id="PUHQ01000003">
    <property type="protein sequence ID" value="KAG0666932.1"/>
    <property type="molecule type" value="Genomic_DNA"/>
</dbReference>
<keyword evidence="2" id="KW-1185">Reference proteome</keyword>